<reference evidence="2" key="1">
    <citation type="submission" date="2022-11" db="UniProtKB">
        <authorList>
            <consortium name="WormBaseParasite"/>
        </authorList>
    </citation>
    <scope>IDENTIFICATION</scope>
</reference>
<evidence type="ECO:0000313" key="1">
    <source>
        <dbReference type="Proteomes" id="UP000887566"/>
    </source>
</evidence>
<dbReference type="AlphaFoldDB" id="A0A914X2K8"/>
<dbReference type="WBParaSite" id="PSAMB.scaffold5760size10932.g27250.t1">
    <property type="protein sequence ID" value="PSAMB.scaffold5760size10932.g27250.t1"/>
    <property type="gene ID" value="PSAMB.scaffold5760size10932.g27250"/>
</dbReference>
<name>A0A914X2K8_9BILA</name>
<keyword evidence="1" id="KW-1185">Reference proteome</keyword>
<sequence length="110" mass="11922">MADRTDERRRQSAAARPCGPERRNLAEQCGVSVGLAVYRSWAGAGCELVGVARERSTNERAGSERLRARASGGSRRRTCRLLRSSCDADRRARLAVDDCPDPASTVCSIA</sequence>
<accession>A0A914X2K8</accession>
<protein>
    <submittedName>
        <fullName evidence="2">Uncharacterized protein</fullName>
    </submittedName>
</protein>
<dbReference type="Proteomes" id="UP000887566">
    <property type="component" value="Unplaced"/>
</dbReference>
<organism evidence="1 2">
    <name type="scientific">Plectus sambesii</name>
    <dbReference type="NCBI Taxonomy" id="2011161"/>
    <lineage>
        <taxon>Eukaryota</taxon>
        <taxon>Metazoa</taxon>
        <taxon>Ecdysozoa</taxon>
        <taxon>Nematoda</taxon>
        <taxon>Chromadorea</taxon>
        <taxon>Plectida</taxon>
        <taxon>Plectina</taxon>
        <taxon>Plectoidea</taxon>
        <taxon>Plectidae</taxon>
        <taxon>Plectus</taxon>
    </lineage>
</organism>
<evidence type="ECO:0000313" key="2">
    <source>
        <dbReference type="WBParaSite" id="PSAMB.scaffold5760size10932.g27250.t1"/>
    </source>
</evidence>
<proteinExistence type="predicted"/>